<dbReference type="RefSeq" id="XP_025357152.1">
    <property type="nucleotide sequence ID" value="XM_025502794.1"/>
</dbReference>
<feature type="compositionally biased region" description="Low complexity" evidence="1">
    <location>
        <begin position="470"/>
        <end position="486"/>
    </location>
</feature>
<feature type="compositionally biased region" description="Low complexity" evidence="1">
    <location>
        <begin position="276"/>
        <end position="290"/>
    </location>
</feature>
<feature type="region of interest" description="Disordered" evidence="1">
    <location>
        <begin position="183"/>
        <end position="303"/>
    </location>
</feature>
<feature type="region of interest" description="Disordered" evidence="1">
    <location>
        <begin position="89"/>
        <end position="110"/>
    </location>
</feature>
<feature type="compositionally biased region" description="Polar residues" evidence="1">
    <location>
        <begin position="1"/>
        <end position="12"/>
    </location>
</feature>
<gene>
    <name evidence="2" type="ORF">FA14DRAFT_7380</name>
</gene>
<protein>
    <submittedName>
        <fullName evidence="2">Uncharacterized protein</fullName>
    </submittedName>
</protein>
<sequence length="543" mass="57366">MVKNMQIESRQPSVQHASQSRRRSHRASSALTLLLAVQACSLGTVVSARPGVVIARSESATALSASTATISSSSSVVSPYQSNEARSLYRQAEVSQDQTSTTSYSTSSQSSATAIARSVGEFPTVTSSSNATSTATSTNQADGDAPVLLRQADPEPSASVTSSSSMAMETATVTSTSAAAFDVQPTATESSSEPSPTATTETSSESSQPAAFDVQPTATETSSEPSPTATTETSSEPSQPAETSTDDSKAVTEAENDGNKVERRDYNDDGGDSEDSGSTASGDEGSSSESCSDEDESDEQRQENVKAFPVASTLGQIGNTLPLKRYAAVYDAALTARSLDDFVESVSHSKRSWFDEAFTNPSKMHKDDGAMYSVMKRMMAAHQKQVDIHKRLLDLVASASTKRDHANARRQEDPTMTSSSPSSTDEGSAFPIVSNSASPTEEVERRDGQPTASSAIHGQWNEHDHQCLCTPSSSSTPSASASATTTTKRDDIPADQRHHQLLASAMSDWSFVSGWLSSRLPVDLHKQVIQALHESSQQPATTA</sequence>
<evidence type="ECO:0000313" key="3">
    <source>
        <dbReference type="Proteomes" id="UP000245771"/>
    </source>
</evidence>
<feature type="compositionally biased region" description="Basic and acidic residues" evidence="1">
    <location>
        <begin position="246"/>
        <end position="267"/>
    </location>
</feature>
<dbReference type="STRING" id="1280837.A0A316VH51"/>
<evidence type="ECO:0000313" key="2">
    <source>
        <dbReference type="EMBL" id="PWN36850.1"/>
    </source>
</evidence>
<feature type="region of interest" description="Disordered" evidence="1">
    <location>
        <begin position="123"/>
        <end position="146"/>
    </location>
</feature>
<feature type="compositionally biased region" description="Low complexity" evidence="1">
    <location>
        <begin position="95"/>
        <end position="110"/>
    </location>
</feature>
<feature type="compositionally biased region" description="Low complexity" evidence="1">
    <location>
        <begin position="414"/>
        <end position="424"/>
    </location>
</feature>
<feature type="region of interest" description="Disordered" evidence="1">
    <location>
        <begin position="399"/>
        <end position="493"/>
    </location>
</feature>
<feature type="compositionally biased region" description="Low complexity" evidence="1">
    <location>
        <begin position="154"/>
        <end position="171"/>
    </location>
</feature>
<dbReference type="Proteomes" id="UP000245771">
    <property type="component" value="Unassembled WGS sequence"/>
</dbReference>
<feature type="compositionally biased region" description="Basic and acidic residues" evidence="1">
    <location>
        <begin position="401"/>
        <end position="413"/>
    </location>
</feature>
<dbReference type="EMBL" id="KZ819602">
    <property type="protein sequence ID" value="PWN36850.1"/>
    <property type="molecule type" value="Genomic_DNA"/>
</dbReference>
<organism evidence="2 3">
    <name type="scientific">Meira miltonrushii</name>
    <dbReference type="NCBI Taxonomy" id="1280837"/>
    <lineage>
        <taxon>Eukaryota</taxon>
        <taxon>Fungi</taxon>
        <taxon>Dikarya</taxon>
        <taxon>Basidiomycota</taxon>
        <taxon>Ustilaginomycotina</taxon>
        <taxon>Exobasidiomycetes</taxon>
        <taxon>Exobasidiales</taxon>
        <taxon>Brachybasidiaceae</taxon>
        <taxon>Meira</taxon>
    </lineage>
</organism>
<accession>A0A316VH51</accession>
<proteinExistence type="predicted"/>
<dbReference type="GeneID" id="37024575"/>
<evidence type="ECO:0000256" key="1">
    <source>
        <dbReference type="SAM" id="MobiDB-lite"/>
    </source>
</evidence>
<feature type="region of interest" description="Disordered" evidence="1">
    <location>
        <begin position="152"/>
        <end position="171"/>
    </location>
</feature>
<dbReference type="InParanoid" id="A0A316VH51"/>
<reference evidence="2 3" key="1">
    <citation type="journal article" date="2018" name="Mol. Biol. Evol.">
        <title>Broad Genomic Sampling Reveals a Smut Pathogenic Ancestry of the Fungal Clade Ustilaginomycotina.</title>
        <authorList>
            <person name="Kijpornyongpan T."/>
            <person name="Mondo S.J."/>
            <person name="Barry K."/>
            <person name="Sandor L."/>
            <person name="Lee J."/>
            <person name="Lipzen A."/>
            <person name="Pangilinan J."/>
            <person name="LaButti K."/>
            <person name="Hainaut M."/>
            <person name="Henrissat B."/>
            <person name="Grigoriev I.V."/>
            <person name="Spatafora J.W."/>
            <person name="Aime M.C."/>
        </authorList>
    </citation>
    <scope>NUCLEOTIDE SEQUENCE [LARGE SCALE GENOMIC DNA]</scope>
    <source>
        <strain evidence="2 3">MCA 3882</strain>
    </source>
</reference>
<name>A0A316VH51_9BASI</name>
<feature type="compositionally biased region" description="Low complexity" evidence="1">
    <location>
        <begin position="183"/>
        <end position="243"/>
    </location>
</feature>
<keyword evidence="3" id="KW-1185">Reference proteome</keyword>
<dbReference type="AlphaFoldDB" id="A0A316VH51"/>
<dbReference type="OrthoDB" id="10564993at2759"/>
<feature type="region of interest" description="Disordered" evidence="1">
    <location>
        <begin position="1"/>
        <end position="25"/>
    </location>
</feature>
<feature type="compositionally biased region" description="Low complexity" evidence="1">
    <location>
        <begin position="126"/>
        <end position="139"/>
    </location>
</feature>